<proteinExistence type="predicted"/>
<organism evidence="2">
    <name type="scientific">marine sediment metagenome</name>
    <dbReference type="NCBI Taxonomy" id="412755"/>
    <lineage>
        <taxon>unclassified sequences</taxon>
        <taxon>metagenomes</taxon>
        <taxon>ecological metagenomes</taxon>
    </lineage>
</organism>
<evidence type="ECO:0000256" key="1">
    <source>
        <dbReference type="SAM" id="MobiDB-lite"/>
    </source>
</evidence>
<protein>
    <recommendedName>
        <fullName evidence="3">General stress protein B</fullName>
    </recommendedName>
</protein>
<dbReference type="EMBL" id="LAZR01052773">
    <property type="protein sequence ID" value="KKK82218.1"/>
    <property type="molecule type" value="Genomic_DNA"/>
</dbReference>
<accession>A0A0F8YLF9</accession>
<evidence type="ECO:0008006" key="3">
    <source>
        <dbReference type="Google" id="ProtNLM"/>
    </source>
</evidence>
<name>A0A0F8YLF9_9ZZZZ</name>
<comment type="caution">
    <text evidence="2">The sequence shown here is derived from an EMBL/GenBank/DDBJ whole genome shotgun (WGS) entry which is preliminary data.</text>
</comment>
<feature type="region of interest" description="Disordered" evidence="1">
    <location>
        <begin position="1"/>
        <end position="21"/>
    </location>
</feature>
<dbReference type="AlphaFoldDB" id="A0A0F8YLF9"/>
<evidence type="ECO:0000313" key="2">
    <source>
        <dbReference type="EMBL" id="KKK82218.1"/>
    </source>
</evidence>
<reference evidence="2" key="1">
    <citation type="journal article" date="2015" name="Nature">
        <title>Complex archaea that bridge the gap between prokaryotes and eukaryotes.</title>
        <authorList>
            <person name="Spang A."/>
            <person name="Saw J.H."/>
            <person name="Jorgensen S.L."/>
            <person name="Zaremba-Niedzwiedzka K."/>
            <person name="Martijn J."/>
            <person name="Lind A.E."/>
            <person name="van Eijk R."/>
            <person name="Schleper C."/>
            <person name="Guy L."/>
            <person name="Ettema T.J."/>
        </authorList>
    </citation>
    <scope>NUCLEOTIDE SEQUENCE</scope>
</reference>
<gene>
    <name evidence="2" type="ORF">LCGC14_2805590</name>
</gene>
<sequence length="54" mass="5741">MAKTKGGMTVGEAGRKGGKSTLKKYGPKFYETIGKKGGQKVKKLIEQGKRAGAR</sequence>